<gene>
    <name evidence="3" type="ORF">BGZ70_008727</name>
</gene>
<dbReference type="Proteomes" id="UP000738359">
    <property type="component" value="Unassembled WGS sequence"/>
</dbReference>
<proteinExistence type="predicted"/>
<sequence length="256" mass="27394">MDSRHTSNKEVGKDLVKGTAVAAVAGATSGAVLGILRQKPVAAYAFSGGLNASLFGMTFIAFRESFLRFQRDKNPYFGLKDSQTMDIDQLWSSTVAGACTGGILAALARGPKAVPSGTFMFSAMAFGGQWIWTKTNRYRQDRILSTTLIDVPSASSSSSSSSTAVGATTRKSGHKDDTVGTGLLNILPVHRTDVDEYEHKLRHKLQLIEEEQHTLEKEVERRKQISTAAAEAAAPGSVSPSVPAIEDSANKDKSTQ</sequence>
<evidence type="ECO:0000256" key="1">
    <source>
        <dbReference type="SAM" id="MobiDB-lite"/>
    </source>
</evidence>
<reference evidence="3" key="1">
    <citation type="journal article" date="2020" name="Fungal Divers.">
        <title>Resolving the Mortierellaceae phylogeny through synthesis of multi-gene phylogenetics and phylogenomics.</title>
        <authorList>
            <person name="Vandepol N."/>
            <person name="Liber J."/>
            <person name="Desiro A."/>
            <person name="Na H."/>
            <person name="Kennedy M."/>
            <person name="Barry K."/>
            <person name="Grigoriev I.V."/>
            <person name="Miller A.N."/>
            <person name="O'Donnell K."/>
            <person name="Stajich J.E."/>
            <person name="Bonito G."/>
        </authorList>
    </citation>
    <scope>NUCLEOTIDE SEQUENCE</scope>
    <source>
        <strain evidence="3">CK1249</strain>
    </source>
</reference>
<evidence type="ECO:0000313" key="4">
    <source>
        <dbReference type="Proteomes" id="UP000738359"/>
    </source>
</evidence>
<dbReference type="PANTHER" id="PTHR41390">
    <property type="entry name" value="CHROMOSOME 7, WHOLE GENOME SHOTGUN SEQUENCE"/>
    <property type="match status" value="1"/>
</dbReference>
<dbReference type="PANTHER" id="PTHR41390:SF1">
    <property type="entry name" value="NADH-UBIQUINONE OXIDOREDUCTASE 213 KDA SUBUNIT"/>
    <property type="match status" value="1"/>
</dbReference>
<feature type="region of interest" description="Disordered" evidence="1">
    <location>
        <begin position="218"/>
        <end position="256"/>
    </location>
</feature>
<feature type="transmembrane region" description="Helical" evidence="2">
    <location>
        <begin position="42"/>
        <end position="62"/>
    </location>
</feature>
<keyword evidence="4" id="KW-1185">Reference proteome</keyword>
<dbReference type="OrthoDB" id="5565730at2759"/>
<keyword evidence="2" id="KW-0812">Transmembrane</keyword>
<keyword evidence="2" id="KW-0472">Membrane</keyword>
<dbReference type="AlphaFoldDB" id="A0A9P6J2Y7"/>
<evidence type="ECO:0000256" key="2">
    <source>
        <dbReference type="SAM" id="Phobius"/>
    </source>
</evidence>
<protein>
    <submittedName>
        <fullName evidence="3">Uncharacterized protein</fullName>
    </submittedName>
</protein>
<feature type="region of interest" description="Disordered" evidence="1">
    <location>
        <begin position="152"/>
        <end position="181"/>
    </location>
</feature>
<comment type="caution">
    <text evidence="3">The sequence shown here is derived from an EMBL/GenBank/DDBJ whole genome shotgun (WGS) entry which is preliminary data.</text>
</comment>
<feature type="compositionally biased region" description="Low complexity" evidence="1">
    <location>
        <begin position="228"/>
        <end position="244"/>
    </location>
</feature>
<evidence type="ECO:0000313" key="3">
    <source>
        <dbReference type="EMBL" id="KAF9959953.1"/>
    </source>
</evidence>
<dbReference type="EMBL" id="JAAAHY010000650">
    <property type="protein sequence ID" value="KAF9959953.1"/>
    <property type="molecule type" value="Genomic_DNA"/>
</dbReference>
<name>A0A9P6J2Y7_MORAP</name>
<feature type="transmembrane region" description="Helical" evidence="2">
    <location>
        <begin position="15"/>
        <end position="36"/>
    </location>
</feature>
<feature type="compositionally biased region" description="Low complexity" evidence="1">
    <location>
        <begin position="153"/>
        <end position="162"/>
    </location>
</feature>
<accession>A0A9P6J2Y7</accession>
<organism evidence="3 4">
    <name type="scientific">Mortierella alpina</name>
    <name type="common">Oleaginous fungus</name>
    <name type="synonym">Mortierella renispora</name>
    <dbReference type="NCBI Taxonomy" id="64518"/>
    <lineage>
        <taxon>Eukaryota</taxon>
        <taxon>Fungi</taxon>
        <taxon>Fungi incertae sedis</taxon>
        <taxon>Mucoromycota</taxon>
        <taxon>Mortierellomycotina</taxon>
        <taxon>Mortierellomycetes</taxon>
        <taxon>Mortierellales</taxon>
        <taxon>Mortierellaceae</taxon>
        <taxon>Mortierella</taxon>
    </lineage>
</organism>
<keyword evidence="2" id="KW-1133">Transmembrane helix</keyword>